<proteinExistence type="predicted"/>
<sequence>MDDAGTRPLTVRHRRLRAGDGDDWHDDWFGRWDEAEHHYFGQVVPRGGFDLLLTT</sequence>
<evidence type="ECO:0000313" key="2">
    <source>
        <dbReference type="Proteomes" id="UP001197247"/>
    </source>
</evidence>
<evidence type="ECO:0000313" key="1">
    <source>
        <dbReference type="EMBL" id="MBT0770716.1"/>
    </source>
</evidence>
<dbReference type="EMBL" id="JAHBAY010000006">
    <property type="protein sequence ID" value="MBT0770716.1"/>
    <property type="molecule type" value="Genomic_DNA"/>
</dbReference>
<gene>
    <name evidence="1" type="ORF">KIH74_17360</name>
</gene>
<accession>A0ABS5THZ0</accession>
<dbReference type="Proteomes" id="UP001197247">
    <property type="component" value="Unassembled WGS sequence"/>
</dbReference>
<organism evidence="1 2">
    <name type="scientific">Kineosporia corallincola</name>
    <dbReference type="NCBI Taxonomy" id="2835133"/>
    <lineage>
        <taxon>Bacteria</taxon>
        <taxon>Bacillati</taxon>
        <taxon>Actinomycetota</taxon>
        <taxon>Actinomycetes</taxon>
        <taxon>Kineosporiales</taxon>
        <taxon>Kineosporiaceae</taxon>
        <taxon>Kineosporia</taxon>
    </lineage>
</organism>
<comment type="caution">
    <text evidence="1">The sequence shown here is derived from an EMBL/GenBank/DDBJ whole genome shotgun (WGS) entry which is preliminary data.</text>
</comment>
<dbReference type="RefSeq" id="WP_214156995.1">
    <property type="nucleotide sequence ID" value="NZ_JAHBAY010000006.1"/>
</dbReference>
<protein>
    <submittedName>
        <fullName evidence="1">Uncharacterized protein</fullName>
    </submittedName>
</protein>
<reference evidence="1 2" key="1">
    <citation type="submission" date="2021-05" db="EMBL/GenBank/DDBJ databases">
        <title>Kineosporia and Streptomyces sp. nov. two new marine actinobacteria isolated from Coral.</title>
        <authorList>
            <person name="Buangrab K."/>
            <person name="Sutthacheep M."/>
            <person name="Yeemin T."/>
            <person name="Harunari E."/>
            <person name="Igarashi Y."/>
            <person name="Kanchanasin P."/>
            <person name="Tanasupawat S."/>
            <person name="Phongsopitanun W."/>
        </authorList>
    </citation>
    <scope>NUCLEOTIDE SEQUENCE [LARGE SCALE GENOMIC DNA]</scope>
    <source>
        <strain evidence="1 2">J2-2</strain>
    </source>
</reference>
<keyword evidence="2" id="KW-1185">Reference proteome</keyword>
<name>A0ABS5THZ0_9ACTN</name>